<dbReference type="AlphaFoldDB" id="A0A508X5X4"/>
<reference evidence="1" key="1">
    <citation type="submission" date="2019-06" db="EMBL/GenBank/DDBJ databases">
        <authorList>
            <person name="Le Quere A."/>
            <person name="Colella S."/>
        </authorList>
    </citation>
    <scope>NUCLEOTIDE SEQUENCE</scope>
    <source>
        <strain evidence="1">EmedicaeMD41</strain>
    </source>
</reference>
<evidence type="ECO:0000313" key="1">
    <source>
        <dbReference type="EMBL" id="VTZ65182.1"/>
    </source>
</evidence>
<name>A0A508X5X4_9HYPH</name>
<sequence length="58" mass="6537">MKTRRARPPGQVPIIHALVKPAYDPRSVYDETREAGTLIDVCYGMLLLRCGYAAYNQP</sequence>
<proteinExistence type="predicted"/>
<accession>A0A508X5X4</accession>
<protein>
    <submittedName>
        <fullName evidence="1">Uncharacterized protein</fullName>
    </submittedName>
</protein>
<dbReference type="EMBL" id="CABFNB010000149">
    <property type="protein sequence ID" value="VTZ65182.1"/>
    <property type="molecule type" value="Genomic_DNA"/>
</dbReference>
<organism evidence="1">
    <name type="scientific">Sinorhizobium medicae</name>
    <dbReference type="NCBI Taxonomy" id="110321"/>
    <lineage>
        <taxon>Bacteria</taxon>
        <taxon>Pseudomonadati</taxon>
        <taxon>Pseudomonadota</taxon>
        <taxon>Alphaproteobacteria</taxon>
        <taxon>Hyphomicrobiales</taxon>
        <taxon>Rhizobiaceae</taxon>
        <taxon>Sinorhizobium/Ensifer group</taxon>
        <taxon>Sinorhizobium</taxon>
    </lineage>
</organism>
<gene>
    <name evidence="1" type="ORF">EMEDMD4_790206</name>
</gene>
<dbReference type="Proteomes" id="UP000507954">
    <property type="component" value="Unassembled WGS sequence"/>
</dbReference>